<keyword evidence="4" id="KW-1185">Reference proteome</keyword>
<dbReference type="Proteomes" id="UP000253324">
    <property type="component" value="Unassembled WGS sequence"/>
</dbReference>
<organism evidence="3 4">
    <name type="scientific">Phyllobacterium bourgognense</name>
    <dbReference type="NCBI Taxonomy" id="314236"/>
    <lineage>
        <taxon>Bacteria</taxon>
        <taxon>Pseudomonadati</taxon>
        <taxon>Pseudomonadota</taxon>
        <taxon>Alphaproteobacteria</taxon>
        <taxon>Hyphomicrobiales</taxon>
        <taxon>Phyllobacteriaceae</taxon>
        <taxon>Phyllobacterium</taxon>
    </lineage>
</organism>
<dbReference type="Pfam" id="PF22022">
    <property type="entry name" value="Phage_int_M"/>
    <property type="match status" value="1"/>
</dbReference>
<reference evidence="3 4" key="1">
    <citation type="submission" date="2018-07" db="EMBL/GenBank/DDBJ databases">
        <title>Genomic Encyclopedia of Type Strains, Phase III (KMG-III): the genomes of soil and plant-associated and newly described type strains.</title>
        <authorList>
            <person name="Whitman W."/>
        </authorList>
    </citation>
    <scope>NUCLEOTIDE SEQUENCE [LARGE SCALE GENOMIC DNA]</scope>
    <source>
        <strain evidence="3 4">31-25a</strain>
    </source>
</reference>
<evidence type="ECO:0000256" key="1">
    <source>
        <dbReference type="ARBA" id="ARBA00023125"/>
    </source>
</evidence>
<keyword evidence="1" id="KW-0238">DNA-binding</keyword>
<proteinExistence type="predicted"/>
<dbReference type="Gene3D" id="1.10.150.130">
    <property type="match status" value="1"/>
</dbReference>
<dbReference type="InterPro" id="IPR010998">
    <property type="entry name" value="Integrase_recombinase_N"/>
</dbReference>
<sequence>MNFSPKSTRRQSPGDIDRWLLDQVRAALHTRPISEISSAEILVPLRKVEAKGNYETARRLRCTYGVSVNDTIRWRWFSPVDGKLHGEFLDAIRKFGGSIANWCLALRLYPDVYARSNSCGFCDICMLHVSRPARTALPSRCTKYKRFRTAYRPPSASTRRHLRTSVPRGHVGKRYWPELRV</sequence>
<evidence type="ECO:0000313" key="3">
    <source>
        <dbReference type="EMBL" id="RCW81826.1"/>
    </source>
</evidence>
<dbReference type="GO" id="GO:0003677">
    <property type="term" value="F:DNA binding"/>
    <property type="evidence" value="ECO:0007669"/>
    <property type="project" value="UniProtKB-KW"/>
</dbReference>
<dbReference type="RefSeq" id="WP_425373993.1">
    <property type="nucleotide sequence ID" value="NZ_QPJM01000009.1"/>
</dbReference>
<feature type="domain" description="Phage integrase central" evidence="2">
    <location>
        <begin position="16"/>
        <end position="62"/>
    </location>
</feature>
<accession>A0A368YRC4</accession>
<gene>
    <name evidence="3" type="ORF">C7476_1097</name>
</gene>
<name>A0A368YRC4_9HYPH</name>
<dbReference type="InterPro" id="IPR053876">
    <property type="entry name" value="Phage_int_M"/>
</dbReference>
<dbReference type="AlphaFoldDB" id="A0A368YRC4"/>
<evidence type="ECO:0000313" key="4">
    <source>
        <dbReference type="Proteomes" id="UP000253324"/>
    </source>
</evidence>
<dbReference type="EMBL" id="QPJM01000009">
    <property type="protein sequence ID" value="RCW81826.1"/>
    <property type="molecule type" value="Genomic_DNA"/>
</dbReference>
<protein>
    <recommendedName>
        <fullName evidence="2">Phage integrase central domain-containing protein</fullName>
    </recommendedName>
</protein>
<evidence type="ECO:0000259" key="2">
    <source>
        <dbReference type="Pfam" id="PF22022"/>
    </source>
</evidence>
<comment type="caution">
    <text evidence="3">The sequence shown here is derived from an EMBL/GenBank/DDBJ whole genome shotgun (WGS) entry which is preliminary data.</text>
</comment>